<feature type="transmembrane region" description="Helical" evidence="2">
    <location>
        <begin position="70"/>
        <end position="94"/>
    </location>
</feature>
<dbReference type="RefSeq" id="WP_068266661.1">
    <property type="nucleotide sequence ID" value="NZ_VRLW01000001.1"/>
</dbReference>
<feature type="transmembrane region" description="Helical" evidence="2">
    <location>
        <begin position="38"/>
        <end position="58"/>
    </location>
</feature>
<keyword evidence="4" id="KW-1185">Reference proteome</keyword>
<dbReference type="Proteomes" id="UP000322699">
    <property type="component" value="Unassembled WGS sequence"/>
</dbReference>
<keyword evidence="2" id="KW-0472">Membrane</keyword>
<gene>
    <name evidence="3" type="ORF">LF1_29650</name>
</gene>
<feature type="compositionally biased region" description="Basic and acidic residues" evidence="1">
    <location>
        <begin position="13"/>
        <end position="29"/>
    </location>
</feature>
<evidence type="ECO:0000313" key="4">
    <source>
        <dbReference type="Proteomes" id="UP000322699"/>
    </source>
</evidence>
<organism evidence="3 4">
    <name type="scientific">Rubripirellula obstinata</name>
    <dbReference type="NCBI Taxonomy" id="406547"/>
    <lineage>
        <taxon>Bacteria</taxon>
        <taxon>Pseudomonadati</taxon>
        <taxon>Planctomycetota</taxon>
        <taxon>Planctomycetia</taxon>
        <taxon>Pirellulales</taxon>
        <taxon>Pirellulaceae</taxon>
        <taxon>Rubripirellula</taxon>
    </lineage>
</organism>
<dbReference type="EMBL" id="VRLW01000001">
    <property type="protein sequence ID" value="KAA1260425.1"/>
    <property type="molecule type" value="Genomic_DNA"/>
</dbReference>
<proteinExistence type="predicted"/>
<feature type="region of interest" description="Disordered" evidence="1">
    <location>
        <begin position="1"/>
        <end position="29"/>
    </location>
</feature>
<evidence type="ECO:0000256" key="2">
    <source>
        <dbReference type="SAM" id="Phobius"/>
    </source>
</evidence>
<name>A0A5B1CKM3_9BACT</name>
<keyword evidence="2" id="KW-1133">Transmembrane helix</keyword>
<evidence type="ECO:0000313" key="3">
    <source>
        <dbReference type="EMBL" id="KAA1260425.1"/>
    </source>
</evidence>
<dbReference type="AlphaFoldDB" id="A0A5B1CKM3"/>
<accession>A0A5B1CKM3</accession>
<sequence>MPDPAATTASTDLVEHEAKSDPPEIRSDAKPESNRLKFVWTVGFAFAIVALQLGQGILLARLLGPVGRGAYAAAVLYVQMLLYIGLLGGLEVICRHAANPSINQQKLRRAALWLGLTTTP</sequence>
<comment type="caution">
    <text evidence="3">The sequence shown here is derived from an EMBL/GenBank/DDBJ whole genome shotgun (WGS) entry which is preliminary data.</text>
</comment>
<evidence type="ECO:0000256" key="1">
    <source>
        <dbReference type="SAM" id="MobiDB-lite"/>
    </source>
</evidence>
<protein>
    <recommendedName>
        <fullName evidence="5">Polysaccharide biosynthesis protein</fullName>
    </recommendedName>
</protein>
<reference evidence="3 4" key="1">
    <citation type="submission" date="2019-08" db="EMBL/GenBank/DDBJ databases">
        <title>Deep-cultivation of Planctomycetes and their phenomic and genomic characterization uncovers novel biology.</title>
        <authorList>
            <person name="Wiegand S."/>
            <person name="Jogler M."/>
            <person name="Boedeker C."/>
            <person name="Pinto D."/>
            <person name="Vollmers J."/>
            <person name="Rivas-Marin E."/>
            <person name="Kohn T."/>
            <person name="Peeters S.H."/>
            <person name="Heuer A."/>
            <person name="Rast P."/>
            <person name="Oberbeckmann S."/>
            <person name="Bunk B."/>
            <person name="Jeske O."/>
            <person name="Meyerdierks A."/>
            <person name="Storesund J.E."/>
            <person name="Kallscheuer N."/>
            <person name="Luecker S."/>
            <person name="Lage O.M."/>
            <person name="Pohl T."/>
            <person name="Merkel B.J."/>
            <person name="Hornburger P."/>
            <person name="Mueller R.-W."/>
            <person name="Bruemmer F."/>
            <person name="Labrenz M."/>
            <person name="Spormann A.M."/>
            <person name="Op Den Camp H."/>
            <person name="Overmann J."/>
            <person name="Amann R."/>
            <person name="Jetten M.S.M."/>
            <person name="Mascher T."/>
            <person name="Medema M.H."/>
            <person name="Devos D.P."/>
            <person name="Kaster A.-K."/>
            <person name="Ovreas L."/>
            <person name="Rohde M."/>
            <person name="Galperin M.Y."/>
            <person name="Jogler C."/>
        </authorList>
    </citation>
    <scope>NUCLEOTIDE SEQUENCE [LARGE SCALE GENOMIC DNA]</scope>
    <source>
        <strain evidence="3 4">LF1</strain>
    </source>
</reference>
<keyword evidence="2" id="KW-0812">Transmembrane</keyword>
<evidence type="ECO:0008006" key="5">
    <source>
        <dbReference type="Google" id="ProtNLM"/>
    </source>
</evidence>